<sequence length="902" mass="104058">MDYRGFEARLKDLRVAEMAALRRGDMAAAKRRREKQFTLRHKWTALQADFVSHLQNEDEESGGLGEEEDYSEMDETGGSGSNSSKSLPEKEKGDANEAFTGKKVKNEGKREKPEPCPESDANEECNEKNVKNEGKREKPEPCPVPNCNANVVHLPKHLRNVHKWHAEYARTTLSRFKLRKKYEFASQEAASAGNRSRKKSEEKKTKPKPNRKRKICPLPGCMVITERLPQHLQRTHKLKREDPKYKRYLSLAKVVSTDKPHVFMRMKEEMGRMQRLTPEFVVRGEELEDTCDNSEDGFLFNVQSYDCDEKQDVVDLSPPENELAEMTESTDMARSVARNNSETETKVLNQFCNWMLSPDGEQKDQKTATQHVAQVKRIISTLGKGLECLLDKKEIRDVFLPNAKEKYHPATIKSYLTSLQHFCSFLLEDNPSDVNFEKDNIIILRDKLKKWSASYKRDTTKRRWERQEEDVSALITPETVKAFETSQATRDAVVILGKLSGKHNMEITQARYTLVRDYLIAQIMIDNANRSGVVASMTVQEFRRAKMEDDRYVVKVLEHKTVDTHGPAQVVLTVHLYNCLDIFLKEMRSKLPGAQMEGKQPLFLSWAGNKLQSSQITSAIGSIFKKAGVEGRVHHTLYRKSAVTRCHDKHKEISSNLADLMAHRESTAEKYYRHTEKTKSSVKASQRLHATMRGYSPTKKENETVEKCREDIQEESAPLSRSPWKENSLQALREIFEEEISTQEITLACVREKIESHPVLGQEDPKRVYDRIRAEWRYKANIDDNSNEDDAKLPEEKEDMQERVNRLFNQSEEELPERRSLSSDFVSVTESTVRSKGIFTTGDAKALVDIFQDMVVHGKPISKPVIIKRLSSHETFKRLHVDQVVNRLKYERKQWRKLHPSE</sequence>
<name>A0ABN8RMR4_9CNID</name>
<comment type="caution">
    <text evidence="4">The sequence shown here is derived from an EMBL/GenBank/DDBJ whole genome shotgun (WGS) entry which is preliminary data.</text>
</comment>
<evidence type="ECO:0000313" key="4">
    <source>
        <dbReference type="EMBL" id="CAH3180058.1"/>
    </source>
</evidence>
<organism evidence="4 5">
    <name type="scientific">Porites lobata</name>
    <dbReference type="NCBI Taxonomy" id="104759"/>
    <lineage>
        <taxon>Eukaryota</taxon>
        <taxon>Metazoa</taxon>
        <taxon>Cnidaria</taxon>
        <taxon>Anthozoa</taxon>
        <taxon>Hexacorallia</taxon>
        <taxon>Scleractinia</taxon>
        <taxon>Fungiina</taxon>
        <taxon>Poritidae</taxon>
        <taxon>Porites</taxon>
    </lineage>
</organism>
<dbReference type="InterPro" id="IPR050090">
    <property type="entry name" value="Tyrosine_recombinase_XerCD"/>
</dbReference>
<dbReference type="Gene3D" id="1.10.443.10">
    <property type="entry name" value="Intergrase catalytic core"/>
    <property type="match status" value="1"/>
</dbReference>
<dbReference type="SUPFAM" id="SSF56349">
    <property type="entry name" value="DNA breaking-rejoining enzymes"/>
    <property type="match status" value="1"/>
</dbReference>
<feature type="region of interest" description="Disordered" evidence="3">
    <location>
        <begin position="187"/>
        <end position="213"/>
    </location>
</feature>
<feature type="compositionally biased region" description="Basic and acidic residues" evidence="3">
    <location>
        <begin position="125"/>
        <end position="140"/>
    </location>
</feature>
<keyword evidence="1" id="KW-0238">DNA-binding</keyword>
<proteinExistence type="predicted"/>
<evidence type="ECO:0000256" key="2">
    <source>
        <dbReference type="ARBA" id="ARBA00023172"/>
    </source>
</evidence>
<feature type="region of interest" description="Disordered" evidence="3">
    <location>
        <begin position="51"/>
        <end position="145"/>
    </location>
</feature>
<evidence type="ECO:0000256" key="1">
    <source>
        <dbReference type="ARBA" id="ARBA00023125"/>
    </source>
</evidence>
<feature type="compositionally biased region" description="Acidic residues" evidence="3">
    <location>
        <begin position="57"/>
        <end position="75"/>
    </location>
</feature>
<keyword evidence="2" id="KW-0233">DNA recombination</keyword>
<accession>A0ABN8RMR4</accession>
<feature type="compositionally biased region" description="Basic and acidic residues" evidence="3">
    <location>
        <begin position="104"/>
        <end position="115"/>
    </location>
</feature>
<dbReference type="PANTHER" id="PTHR30349">
    <property type="entry name" value="PHAGE INTEGRASE-RELATED"/>
    <property type="match status" value="1"/>
</dbReference>
<gene>
    <name evidence="4" type="ORF">PLOB_00022655</name>
</gene>
<dbReference type="InterPro" id="IPR013762">
    <property type="entry name" value="Integrase-like_cat_sf"/>
</dbReference>
<reference evidence="4 5" key="1">
    <citation type="submission" date="2022-05" db="EMBL/GenBank/DDBJ databases">
        <authorList>
            <consortium name="Genoscope - CEA"/>
            <person name="William W."/>
        </authorList>
    </citation>
    <scope>NUCLEOTIDE SEQUENCE [LARGE SCALE GENOMIC DNA]</scope>
</reference>
<dbReference type="Proteomes" id="UP001159405">
    <property type="component" value="Unassembled WGS sequence"/>
</dbReference>
<dbReference type="EMBL" id="CALNXK010000268">
    <property type="protein sequence ID" value="CAH3180058.1"/>
    <property type="molecule type" value="Genomic_DNA"/>
</dbReference>
<evidence type="ECO:0000256" key="3">
    <source>
        <dbReference type="SAM" id="MobiDB-lite"/>
    </source>
</evidence>
<protein>
    <submittedName>
        <fullName evidence="4">Uncharacterized protein</fullName>
    </submittedName>
</protein>
<evidence type="ECO:0000313" key="5">
    <source>
        <dbReference type="Proteomes" id="UP001159405"/>
    </source>
</evidence>
<dbReference type="InterPro" id="IPR011010">
    <property type="entry name" value="DNA_brk_join_enz"/>
</dbReference>
<dbReference type="PANTHER" id="PTHR30349:SF41">
    <property type="entry name" value="INTEGRASE_RECOMBINASE PROTEIN MJ0367-RELATED"/>
    <property type="match status" value="1"/>
</dbReference>
<keyword evidence="5" id="KW-1185">Reference proteome</keyword>